<proteinExistence type="predicted"/>
<dbReference type="InterPro" id="IPR055620">
    <property type="entry name" value="DUF7196"/>
</dbReference>
<keyword evidence="3" id="KW-1185">Reference proteome</keyword>
<sequence length="52" mass="5509">MPCNCGGGTPQTVIGYQLNLPDGTFRQYVTYQEAEAANQRAGGTGSITIVMQ</sequence>
<name>A0ABM7ZUR0_STRNI</name>
<reference evidence="2" key="1">
    <citation type="submission" date="2022-06" db="EMBL/GenBank/DDBJ databases">
        <title>Complete genome sequence of Streptomyces nigrescens HEK616.</title>
        <authorList>
            <person name="Asamizu S."/>
            <person name="Onaka H."/>
        </authorList>
    </citation>
    <scope>NUCLEOTIDE SEQUENCE</scope>
    <source>
        <strain evidence="2">HEK616</strain>
    </source>
</reference>
<protein>
    <recommendedName>
        <fullName evidence="1">DUF7196 domain-containing protein</fullName>
    </recommendedName>
</protein>
<dbReference type="Pfam" id="PF23826">
    <property type="entry name" value="DUF7196"/>
    <property type="match status" value="1"/>
</dbReference>
<accession>A0ABM7ZUR0</accession>
<feature type="domain" description="DUF7196" evidence="1">
    <location>
        <begin position="1"/>
        <end position="49"/>
    </location>
</feature>
<evidence type="ECO:0000313" key="2">
    <source>
        <dbReference type="EMBL" id="BDM70031.1"/>
    </source>
</evidence>
<dbReference type="EMBL" id="AP026073">
    <property type="protein sequence ID" value="BDM70031.1"/>
    <property type="molecule type" value="Genomic_DNA"/>
</dbReference>
<evidence type="ECO:0000313" key="3">
    <source>
        <dbReference type="Proteomes" id="UP001059597"/>
    </source>
</evidence>
<dbReference type="Proteomes" id="UP001059597">
    <property type="component" value="Chromosome"/>
</dbReference>
<organism evidence="2 3">
    <name type="scientific">Streptomyces nigrescens</name>
    <dbReference type="NCBI Taxonomy" id="1920"/>
    <lineage>
        <taxon>Bacteria</taxon>
        <taxon>Bacillati</taxon>
        <taxon>Actinomycetota</taxon>
        <taxon>Actinomycetes</taxon>
        <taxon>Kitasatosporales</taxon>
        <taxon>Streptomycetaceae</taxon>
        <taxon>Streptomyces</taxon>
    </lineage>
</organism>
<gene>
    <name evidence="2" type="ORF">HEK616_35180</name>
</gene>
<evidence type="ECO:0000259" key="1">
    <source>
        <dbReference type="Pfam" id="PF23826"/>
    </source>
</evidence>